<feature type="chain" id="PRO_5038613740" evidence="3">
    <location>
        <begin position="27"/>
        <end position="785"/>
    </location>
</feature>
<keyword evidence="3" id="KW-0732">Signal</keyword>
<dbReference type="Proteomes" id="UP000806542">
    <property type="component" value="Unassembled WGS sequence"/>
</dbReference>
<dbReference type="InterPro" id="IPR017853">
    <property type="entry name" value="GH"/>
</dbReference>
<comment type="caution">
    <text evidence="5">The sequence shown here is derived from an EMBL/GenBank/DDBJ whole genome shotgun (WGS) entry which is preliminary data.</text>
</comment>
<dbReference type="InterPro" id="IPR001119">
    <property type="entry name" value="SLH_dom"/>
</dbReference>
<dbReference type="Gene3D" id="3.20.20.80">
    <property type="entry name" value="Glycosidases"/>
    <property type="match status" value="1"/>
</dbReference>
<dbReference type="AlphaFoldDB" id="A0A9D5LZ48"/>
<dbReference type="Pfam" id="PF00395">
    <property type="entry name" value="SLH"/>
    <property type="match status" value="1"/>
</dbReference>
<gene>
    <name evidence="5" type="ORF">INF28_09605</name>
</gene>
<evidence type="ECO:0000259" key="4">
    <source>
        <dbReference type="PROSITE" id="PS51272"/>
    </source>
</evidence>
<dbReference type="PANTHER" id="PTHR43576">
    <property type="entry name" value="ALPHA-L-ARABINOFURANOSIDASE C-RELATED"/>
    <property type="match status" value="1"/>
</dbReference>
<dbReference type="PANTHER" id="PTHR43576:SF3">
    <property type="entry name" value="ALPHA-L-ARABINOFURANOSIDASE C"/>
    <property type="match status" value="1"/>
</dbReference>
<reference evidence="5" key="1">
    <citation type="submission" date="2020-10" db="EMBL/GenBank/DDBJ databases">
        <title>ChiBAC.</title>
        <authorList>
            <person name="Zenner C."/>
            <person name="Hitch T.C.A."/>
            <person name="Clavel T."/>
        </authorList>
    </citation>
    <scope>NUCLEOTIDE SEQUENCE</scope>
    <source>
        <strain evidence="5">DSM 107454</strain>
    </source>
</reference>
<dbReference type="EMBL" id="JADCKB010000021">
    <property type="protein sequence ID" value="MBE5040713.1"/>
    <property type="molecule type" value="Genomic_DNA"/>
</dbReference>
<feature type="domain" description="SLH" evidence="4">
    <location>
        <begin position="604"/>
        <end position="667"/>
    </location>
</feature>
<evidence type="ECO:0000256" key="1">
    <source>
        <dbReference type="ARBA" id="ARBA00004881"/>
    </source>
</evidence>
<protein>
    <submittedName>
        <fullName evidence="5">S-layer homology domain-containing protein</fullName>
    </submittedName>
</protein>
<dbReference type="PROSITE" id="PS51272">
    <property type="entry name" value="SLH"/>
    <property type="match status" value="2"/>
</dbReference>
<keyword evidence="6" id="KW-1185">Reference proteome</keyword>
<feature type="domain" description="SLH" evidence="4">
    <location>
        <begin position="728"/>
        <end position="785"/>
    </location>
</feature>
<evidence type="ECO:0000256" key="2">
    <source>
        <dbReference type="ARBA" id="ARBA00022737"/>
    </source>
</evidence>
<name>A0A9D5LZ48_9FIRM</name>
<evidence type="ECO:0000313" key="5">
    <source>
        <dbReference type="EMBL" id="MBE5040713.1"/>
    </source>
</evidence>
<dbReference type="SUPFAM" id="SSF51445">
    <property type="entry name" value="(Trans)glycosidases"/>
    <property type="match status" value="1"/>
</dbReference>
<sequence>MNKSFKRWVAVTLAAVMSLGMLGVSAADDALSKDAINARTSELDALLAANKKATIAEMNAEQLYGGEETYKKALVTIDETKMWDAVEENLGVQCEYVDMYDWFYEGGVFKPEIVDQLKGMAPIPCWRIGGTASSRVNLLDTLGPVEDRGGTAPIEENMISYEPKVTVNSEIRRLGFGELVQLAYINNPETSFVPCITPWYMSEEDLRSFMAFCYDEKDESEWGRLRVEYYGIEEPIKIFYWELGNEIEYLRPYPNQKRMDWYKDVAVRLAKVIKEVNPDAKVMFCGPTAPWGIGDTYRQWVDEISYVLAPYVDAMSWHGYYDGNSQEMLLGFCKDMKSIIDENVAELDLRDENGNLKDIKISCTEHARWTSGTRLKRSSTFEAASSVMHYLNLTFQTPWWDGNNYHGVLGQTSGIDCPDWAYWIYNPEHGVFPSPIEKVYRMYHDAMGDRVIFTDWHWIEDGVEPRWNSTYGYTVDPTPNSQGIIAEKSESFSVNAMANGTDELILLLTNKNADDVIDIEFDLPHNFTLVEEMQVVAPNPLTYSYDAESAELTQYIKTEKNEPNFTSYQLRGNGLVALRLKTTEHIPQIGGDTENEVIEETVTFTEGAFADTDDSWAKNEIEIIRQAGIVCGNGDSLFHPSNDITRAEFYEMLARMLHVTGKYAGTFYEDVSADSWYADGAGVAYAEGIIRDAYFYPENKISFEEICRAVKQICINHNISGGTSDESSISEIDMSNLSESAKENVLFAIKEGYLTRLYENSSLSLDRPVTRAEAAAVVCRLYRNL</sequence>
<accession>A0A9D5LZ48</accession>
<dbReference type="GO" id="GO:0000272">
    <property type="term" value="P:polysaccharide catabolic process"/>
    <property type="evidence" value="ECO:0007669"/>
    <property type="project" value="TreeGrafter"/>
</dbReference>
<organism evidence="5 6">
    <name type="scientific">Ructibacterium gallinarum</name>
    <dbReference type="NCBI Taxonomy" id="2779355"/>
    <lineage>
        <taxon>Bacteria</taxon>
        <taxon>Bacillati</taxon>
        <taxon>Bacillota</taxon>
        <taxon>Clostridia</taxon>
        <taxon>Eubacteriales</taxon>
        <taxon>Oscillospiraceae</taxon>
        <taxon>Ructibacterium</taxon>
    </lineage>
</organism>
<dbReference type="RefSeq" id="WP_226393268.1">
    <property type="nucleotide sequence ID" value="NZ_JADCKB010000021.1"/>
</dbReference>
<evidence type="ECO:0000256" key="3">
    <source>
        <dbReference type="SAM" id="SignalP"/>
    </source>
</evidence>
<proteinExistence type="predicted"/>
<comment type="pathway">
    <text evidence="1">Glycan metabolism.</text>
</comment>
<evidence type="ECO:0000313" key="6">
    <source>
        <dbReference type="Proteomes" id="UP000806542"/>
    </source>
</evidence>
<feature type="signal peptide" evidence="3">
    <location>
        <begin position="1"/>
        <end position="26"/>
    </location>
</feature>
<keyword evidence="2" id="KW-0677">Repeat</keyword>